<protein>
    <submittedName>
        <fullName evidence="2">Uncharacterized protein</fullName>
    </submittedName>
</protein>
<gene>
    <name evidence="2" type="ORF">SMTD_LOCUS16741</name>
</gene>
<name>A0A183PQV5_9TREM</name>
<dbReference type="STRING" id="31246.A0A183PQV5"/>
<feature type="compositionally biased region" description="Polar residues" evidence="1">
    <location>
        <begin position="97"/>
        <end position="118"/>
    </location>
</feature>
<dbReference type="Proteomes" id="UP000269396">
    <property type="component" value="Unassembled WGS sequence"/>
</dbReference>
<dbReference type="AlphaFoldDB" id="A0A183PQV5"/>
<accession>A0A183PQV5</accession>
<reference evidence="2 3" key="1">
    <citation type="submission" date="2018-11" db="EMBL/GenBank/DDBJ databases">
        <authorList>
            <consortium name="Pathogen Informatics"/>
        </authorList>
    </citation>
    <scope>NUCLEOTIDE SEQUENCE [LARGE SCALE GENOMIC DNA]</scope>
    <source>
        <strain>Denwood</strain>
        <strain evidence="3">Zambia</strain>
    </source>
</reference>
<sequence length="124" mass="14071">MVYLRKSLASYGIHTMDYSAKSACRTANRCIQSEDQGQTRLPTLLFSPMIDWIVKTSTFEGMHGIRWTAYMQLDDLDTRDNLALLSHTHEQIQVKTTRITEDSGSTSTCQPGGISKNTLLRERK</sequence>
<organism evidence="2 3">
    <name type="scientific">Schistosoma mattheei</name>
    <dbReference type="NCBI Taxonomy" id="31246"/>
    <lineage>
        <taxon>Eukaryota</taxon>
        <taxon>Metazoa</taxon>
        <taxon>Spiralia</taxon>
        <taxon>Lophotrochozoa</taxon>
        <taxon>Platyhelminthes</taxon>
        <taxon>Trematoda</taxon>
        <taxon>Digenea</taxon>
        <taxon>Strigeidida</taxon>
        <taxon>Schistosomatoidea</taxon>
        <taxon>Schistosomatidae</taxon>
        <taxon>Schistosoma</taxon>
    </lineage>
</organism>
<feature type="region of interest" description="Disordered" evidence="1">
    <location>
        <begin position="97"/>
        <end position="124"/>
    </location>
</feature>
<dbReference type="EMBL" id="UZAL01037610">
    <property type="protein sequence ID" value="VDP72198.1"/>
    <property type="molecule type" value="Genomic_DNA"/>
</dbReference>
<evidence type="ECO:0000256" key="1">
    <source>
        <dbReference type="SAM" id="MobiDB-lite"/>
    </source>
</evidence>
<proteinExistence type="predicted"/>
<keyword evidence="3" id="KW-1185">Reference proteome</keyword>
<evidence type="ECO:0000313" key="2">
    <source>
        <dbReference type="EMBL" id="VDP72198.1"/>
    </source>
</evidence>
<evidence type="ECO:0000313" key="3">
    <source>
        <dbReference type="Proteomes" id="UP000269396"/>
    </source>
</evidence>